<dbReference type="InParanoid" id="A0A1X7TL86"/>
<accession>A0A1X7TL86</accession>
<name>A0A1X7TL86_AMPQE</name>
<dbReference type="EnsemblMetazoa" id="Aqu2.1.15398_001">
    <property type="protein sequence ID" value="Aqu2.1.15398_001"/>
    <property type="gene ID" value="Aqu2.1.15398"/>
</dbReference>
<organism evidence="1">
    <name type="scientific">Amphimedon queenslandica</name>
    <name type="common">Sponge</name>
    <dbReference type="NCBI Taxonomy" id="400682"/>
    <lineage>
        <taxon>Eukaryota</taxon>
        <taxon>Metazoa</taxon>
        <taxon>Porifera</taxon>
        <taxon>Demospongiae</taxon>
        <taxon>Heteroscleromorpha</taxon>
        <taxon>Haplosclerida</taxon>
        <taxon>Niphatidae</taxon>
        <taxon>Amphimedon</taxon>
    </lineage>
</organism>
<proteinExistence type="predicted"/>
<sequence>VRMILSKLGYQDTWQYSGHRFKAGAATTAAALKVDDSVNRTLVVVPKTVGCVRVVCMGPGIELKLGGKRRGQ</sequence>
<evidence type="ECO:0008006" key="2">
    <source>
        <dbReference type="Google" id="ProtNLM"/>
    </source>
</evidence>
<protein>
    <recommendedName>
        <fullName evidence="2">Tyr recombinase domain-containing protein</fullName>
    </recommendedName>
</protein>
<reference evidence="1" key="1">
    <citation type="submission" date="2017-05" db="UniProtKB">
        <authorList>
            <consortium name="EnsemblMetazoa"/>
        </authorList>
    </citation>
    <scope>IDENTIFICATION</scope>
</reference>
<dbReference type="AlphaFoldDB" id="A0A1X7TL86"/>
<evidence type="ECO:0000313" key="1">
    <source>
        <dbReference type="EnsemblMetazoa" id="Aqu2.1.15398_001"/>
    </source>
</evidence>